<keyword evidence="2" id="KW-1185">Reference proteome</keyword>
<comment type="caution">
    <text evidence="1">The sequence shown here is derived from an EMBL/GenBank/DDBJ whole genome shotgun (WGS) entry which is preliminary data.</text>
</comment>
<dbReference type="EMBL" id="SHKR01000015">
    <property type="protein sequence ID" value="RZU11328.1"/>
    <property type="molecule type" value="Genomic_DNA"/>
</dbReference>
<evidence type="ECO:0000313" key="2">
    <source>
        <dbReference type="Proteomes" id="UP000292027"/>
    </source>
</evidence>
<evidence type="ECO:0000313" key="1">
    <source>
        <dbReference type="EMBL" id="RZU11328.1"/>
    </source>
</evidence>
<dbReference type="Proteomes" id="UP000292027">
    <property type="component" value="Unassembled WGS sequence"/>
</dbReference>
<reference evidence="1 2" key="1">
    <citation type="journal article" date="2015" name="Stand. Genomic Sci.">
        <title>Genomic Encyclopedia of Bacterial and Archaeal Type Strains, Phase III: the genomes of soil and plant-associated and newly described type strains.</title>
        <authorList>
            <person name="Whitman W.B."/>
            <person name="Woyke T."/>
            <person name="Klenk H.P."/>
            <person name="Zhou Y."/>
            <person name="Lilburn T.G."/>
            <person name="Beck B.J."/>
            <person name="De Vos P."/>
            <person name="Vandamme P."/>
            <person name="Eisen J.A."/>
            <person name="Garrity G."/>
            <person name="Hugenholtz P."/>
            <person name="Kyrpides N.C."/>
        </authorList>
    </citation>
    <scope>NUCLEOTIDE SEQUENCE [LARGE SCALE GENOMIC DNA]</scope>
    <source>
        <strain evidence="1 2">VKM Ac-2540</strain>
    </source>
</reference>
<dbReference type="OrthoDB" id="4862073at2"/>
<accession>A0A4Q7WNK0</accession>
<organism evidence="1 2">
    <name type="scientific">Kribbella rubisoli</name>
    <dbReference type="NCBI Taxonomy" id="3075929"/>
    <lineage>
        <taxon>Bacteria</taxon>
        <taxon>Bacillati</taxon>
        <taxon>Actinomycetota</taxon>
        <taxon>Actinomycetes</taxon>
        <taxon>Propionibacteriales</taxon>
        <taxon>Kribbellaceae</taxon>
        <taxon>Kribbella</taxon>
    </lineage>
</organism>
<proteinExistence type="predicted"/>
<gene>
    <name evidence="1" type="ORF">EV645_6490</name>
</gene>
<sequence>MALFAAAFQRADLDPQTKARVLKALGDTIPLAPRGPGAAAADRSVTPDILKALIPTAAIVASGLDPAKLTPPIPAVYWEEDGNELLVKIAEVRADLRTGAVVVTIPVSCDQTGDAEVTVSFITGTPDRPAGGIATSEDHPRGPAPIVENWAEQLIALAWHTLVIATGSLSHGGGNDRSGRELVTAGFSVTADGLAVTPIGRHTFLASRTTP</sequence>
<name>A0A4Q7WNK0_9ACTN</name>
<protein>
    <submittedName>
        <fullName evidence="1">Uncharacterized protein</fullName>
    </submittedName>
</protein>
<dbReference type="AlphaFoldDB" id="A0A4Q7WNK0"/>